<dbReference type="InterPro" id="IPR029177">
    <property type="entry name" value="INF_lambda"/>
</dbReference>
<dbReference type="GO" id="GO:0007259">
    <property type="term" value="P:cell surface receptor signaling pathway via JAK-STAT"/>
    <property type="evidence" value="ECO:0007669"/>
    <property type="project" value="InterPro"/>
</dbReference>
<evidence type="ECO:0000256" key="6">
    <source>
        <dbReference type="ARBA" id="ARBA00023118"/>
    </source>
</evidence>
<organism evidence="8 9">
    <name type="scientific">Microcaecilia unicolor</name>
    <dbReference type="NCBI Taxonomy" id="1415580"/>
    <lineage>
        <taxon>Eukaryota</taxon>
        <taxon>Metazoa</taxon>
        <taxon>Chordata</taxon>
        <taxon>Craniata</taxon>
        <taxon>Vertebrata</taxon>
        <taxon>Euteleostomi</taxon>
        <taxon>Amphibia</taxon>
        <taxon>Gymnophiona</taxon>
        <taxon>Siphonopidae</taxon>
        <taxon>Microcaecilia</taxon>
    </lineage>
</organism>
<dbReference type="GO" id="GO:0005125">
    <property type="term" value="F:cytokine activity"/>
    <property type="evidence" value="ECO:0007669"/>
    <property type="project" value="UniProtKB-KW"/>
</dbReference>
<dbReference type="GO" id="GO:0051607">
    <property type="term" value="P:defense response to virus"/>
    <property type="evidence" value="ECO:0007669"/>
    <property type="project" value="UniProtKB-KW"/>
</dbReference>
<dbReference type="PANTHER" id="PTHR31943:SF1">
    <property type="entry name" value="INTERFERON LAMBDA-2-RELATED"/>
    <property type="match status" value="1"/>
</dbReference>
<accession>A0A6P7X2X1</accession>
<evidence type="ECO:0000256" key="3">
    <source>
        <dbReference type="ARBA" id="ARBA00022514"/>
    </source>
</evidence>
<evidence type="ECO:0000313" key="9">
    <source>
        <dbReference type="RefSeq" id="XP_030044484.1"/>
    </source>
</evidence>
<dbReference type="KEGG" id="muo:115458811"/>
<keyword evidence="3" id="KW-0202">Cytokine</keyword>
<keyword evidence="8" id="KW-1185">Reference proteome</keyword>
<feature type="chain" id="PRO_5028115063" evidence="7">
    <location>
        <begin position="23"/>
        <end position="168"/>
    </location>
</feature>
<evidence type="ECO:0000313" key="8">
    <source>
        <dbReference type="Proteomes" id="UP000515156"/>
    </source>
</evidence>
<evidence type="ECO:0000256" key="7">
    <source>
        <dbReference type="SAM" id="SignalP"/>
    </source>
</evidence>
<proteinExistence type="inferred from homology"/>
<dbReference type="OrthoDB" id="9897984at2759"/>
<dbReference type="InParanoid" id="A0A6P7X2X1"/>
<comment type="similarity">
    <text evidence="2">Belongs to the lambda interferon family.</text>
</comment>
<keyword evidence="4" id="KW-0964">Secreted</keyword>
<keyword evidence="6" id="KW-0051">Antiviral defense</keyword>
<keyword evidence="5 7" id="KW-0732">Signal</keyword>
<dbReference type="GO" id="GO:0050778">
    <property type="term" value="P:positive regulation of immune response"/>
    <property type="evidence" value="ECO:0007669"/>
    <property type="project" value="InterPro"/>
</dbReference>
<dbReference type="GO" id="GO:0005615">
    <property type="term" value="C:extracellular space"/>
    <property type="evidence" value="ECO:0007669"/>
    <property type="project" value="UniProtKB-KW"/>
</dbReference>
<dbReference type="Proteomes" id="UP000515156">
    <property type="component" value="Unplaced"/>
</dbReference>
<evidence type="ECO:0000256" key="2">
    <source>
        <dbReference type="ARBA" id="ARBA00008717"/>
    </source>
</evidence>
<protein>
    <submittedName>
        <fullName evidence="9">Interferon lambda-2-like</fullName>
    </submittedName>
</protein>
<evidence type="ECO:0000256" key="4">
    <source>
        <dbReference type="ARBA" id="ARBA00022525"/>
    </source>
</evidence>
<name>A0A6P7X2X1_9AMPH</name>
<dbReference type="RefSeq" id="XP_030044484.1">
    <property type="nucleotide sequence ID" value="XM_030188624.1"/>
</dbReference>
<feature type="signal peptide" evidence="7">
    <location>
        <begin position="1"/>
        <end position="22"/>
    </location>
</feature>
<dbReference type="GeneID" id="115458811"/>
<gene>
    <name evidence="9" type="primary">LOC115458811</name>
</gene>
<comment type="subcellular location">
    <subcellularLocation>
        <location evidence="1">Secreted</location>
    </subcellularLocation>
</comment>
<dbReference type="Pfam" id="PF15177">
    <property type="entry name" value="IL28A"/>
    <property type="match status" value="1"/>
</dbReference>
<evidence type="ECO:0000256" key="5">
    <source>
        <dbReference type="ARBA" id="ARBA00022729"/>
    </source>
</evidence>
<sequence length="168" mass="19386">MESSMLGKVLILTSTFLLTAEGAPVTKCFISKYRDLPPSEIKAIKLLKDTYESYERLIVLKHKVDLAVEILANMTNSSLSKNVIKPLEDLQIIENDLKICISNHRTQHSHQFKHWLHHFNKTKKMESPECLQKVVIPRIFQLRQEVVCVAQDKICEKKRSRLSSPSMN</sequence>
<dbReference type="GO" id="GO:0045087">
    <property type="term" value="P:innate immune response"/>
    <property type="evidence" value="ECO:0007669"/>
    <property type="project" value="TreeGrafter"/>
</dbReference>
<dbReference type="AlphaFoldDB" id="A0A6P7X2X1"/>
<dbReference type="PANTHER" id="PTHR31943">
    <property type="entry name" value="INTERLEUKIN-28 AND 29"/>
    <property type="match status" value="1"/>
</dbReference>
<dbReference type="InterPro" id="IPR038326">
    <property type="entry name" value="IFN-lambda_sf"/>
</dbReference>
<dbReference type="Gene3D" id="1.20.1250.60">
    <property type="entry name" value="Interferon lambda"/>
    <property type="match status" value="1"/>
</dbReference>
<reference evidence="9" key="1">
    <citation type="submission" date="2025-08" db="UniProtKB">
        <authorList>
            <consortium name="RefSeq"/>
        </authorList>
    </citation>
    <scope>IDENTIFICATION</scope>
</reference>
<evidence type="ECO:0000256" key="1">
    <source>
        <dbReference type="ARBA" id="ARBA00004613"/>
    </source>
</evidence>